<reference evidence="4" key="1">
    <citation type="submission" date="2016-05" db="EMBL/GenBank/DDBJ databases">
        <title>WGS assembly of Xenopus laevis.</title>
        <authorList>
            <person name="Session A."/>
            <person name="Uno Y."/>
            <person name="Kwon T."/>
            <person name="Chapman J."/>
            <person name="Toyoda A."/>
            <person name="Takahashi S."/>
            <person name="Fukui A."/>
            <person name="Hikosaka A."/>
            <person name="Putnam N."/>
            <person name="Stites J."/>
            <person name="Van Heeringen S."/>
            <person name="Quigley I."/>
            <person name="Heinz S."/>
            <person name="Hellsten U."/>
            <person name="Lyons J."/>
            <person name="Suzuki A."/>
            <person name="Kondo M."/>
            <person name="Ogino H."/>
            <person name="Ochi H."/>
            <person name="Bogdanovic O."/>
            <person name="Lister R."/>
            <person name="Georgiou G."/>
            <person name="Paranjpe S."/>
            <person name="Van Kruijsbergen I."/>
            <person name="Mozaffari S."/>
            <person name="Shu S."/>
            <person name="Schmutz J."/>
            <person name="Jenkins J."/>
            <person name="Grimwood J."/>
            <person name="Carlson J."/>
            <person name="Mitros T."/>
            <person name="Simakov O."/>
            <person name="Heald R."/>
            <person name="Miller K."/>
            <person name="Haudenschild C."/>
            <person name="Kuroki Y."/>
            <person name="Tanaka T."/>
            <person name="Michiue T."/>
            <person name="Watanabe M."/>
            <person name="Kinoshita T."/>
            <person name="Ohta Y."/>
            <person name="Mawaribuchi S."/>
            <person name="Suzuki Y."/>
            <person name="Haramoto Y."/>
            <person name="Yamamoto T."/>
            <person name="Takagi C."/>
            <person name="Kitzman J."/>
            <person name="Shendure J."/>
            <person name="Nakayama T."/>
            <person name="Izutsu Y."/>
            <person name="Robert J."/>
            <person name="Dichmann D."/>
            <person name="Flajnik M."/>
            <person name="Houston D."/>
            <person name="Marcotte E."/>
            <person name="Wallingford J."/>
            <person name="Ito Y."/>
            <person name="Asashima M."/>
            <person name="Ueno N."/>
            <person name="Matsuda Y."/>
            <person name="Jan Veenstra G."/>
            <person name="Fujiyama A."/>
            <person name="Harland R."/>
            <person name="Taira M."/>
            <person name="Rokhsar D.S."/>
        </authorList>
    </citation>
    <scope>NUCLEOTIDE SEQUENCE</scope>
    <source>
        <strain evidence="4">J</strain>
        <tissue evidence="4">Blood</tissue>
    </source>
</reference>
<name>A0A974BQ77_XENLA</name>
<gene>
    <name evidence="4" type="ORF">XELAEV_18000501mg</name>
</gene>
<protein>
    <submittedName>
        <fullName evidence="4">Uncharacterized protein</fullName>
    </submittedName>
</protein>
<evidence type="ECO:0000256" key="1">
    <source>
        <dbReference type="ARBA" id="ARBA00010932"/>
    </source>
</evidence>
<dbReference type="PANTHER" id="PTHR31545:SF2">
    <property type="entry name" value="SPEEDY PROTEIN C"/>
    <property type="match status" value="1"/>
</dbReference>
<evidence type="ECO:0000313" key="4">
    <source>
        <dbReference type="EMBL" id="OCT56205.1"/>
    </source>
</evidence>
<dbReference type="GO" id="GO:0019901">
    <property type="term" value="F:protein kinase binding"/>
    <property type="evidence" value="ECO:0007669"/>
    <property type="project" value="InterPro"/>
</dbReference>
<keyword evidence="2" id="KW-0131">Cell cycle</keyword>
<comment type="similarity">
    <text evidence="1">Belongs to the Speedy/Ringo family.</text>
</comment>
<feature type="region of interest" description="Disordered" evidence="3">
    <location>
        <begin position="60"/>
        <end position="79"/>
    </location>
</feature>
<evidence type="ECO:0000256" key="2">
    <source>
        <dbReference type="ARBA" id="ARBA00023306"/>
    </source>
</evidence>
<dbReference type="PANTHER" id="PTHR31545">
    <property type="entry name" value="SEEDY PROTEIN A/C FAMILY MEMBER"/>
    <property type="match status" value="1"/>
</dbReference>
<dbReference type="Pfam" id="PF11357">
    <property type="entry name" value="Spy1"/>
    <property type="match status" value="1"/>
</dbReference>
<dbReference type="Proteomes" id="UP000694892">
    <property type="component" value="Unassembled WGS sequence"/>
</dbReference>
<organism evidence="4">
    <name type="scientific">Xenopus laevis</name>
    <name type="common">African clawed frog</name>
    <dbReference type="NCBI Taxonomy" id="8355"/>
    <lineage>
        <taxon>Eukaryota</taxon>
        <taxon>Metazoa</taxon>
        <taxon>Chordata</taxon>
        <taxon>Craniata</taxon>
        <taxon>Vertebrata</taxon>
        <taxon>Euteleostomi</taxon>
        <taxon>Amphibia</taxon>
        <taxon>Batrachia</taxon>
        <taxon>Anura</taxon>
        <taxon>Pipoidea</taxon>
        <taxon>Pipidae</taxon>
        <taxon>Xenopodinae</taxon>
        <taxon>Xenopus</taxon>
        <taxon>Xenopus</taxon>
    </lineage>
</organism>
<dbReference type="InterPro" id="IPR020984">
    <property type="entry name" value="Speedy"/>
</dbReference>
<sequence>MEMFYQLLEHKFMREALDIDPCLKLTDKYLLATVQVYFQRARLKEEEYIVGYFFGAVRWQTNQPTGPGEGSDRNTTAWP</sequence>
<dbReference type="AlphaFoldDB" id="A0A974BQ77"/>
<dbReference type="EMBL" id="KV467352">
    <property type="protein sequence ID" value="OCT56205.1"/>
    <property type="molecule type" value="Genomic_DNA"/>
</dbReference>
<evidence type="ECO:0000256" key="3">
    <source>
        <dbReference type="SAM" id="MobiDB-lite"/>
    </source>
</evidence>
<dbReference type="InterPro" id="IPR052316">
    <property type="entry name" value="Speedy-Ringo_regulator"/>
</dbReference>
<accession>A0A974BQ77</accession>
<proteinExistence type="inferred from homology"/>